<dbReference type="Proteomes" id="UP000649345">
    <property type="component" value="Unassembled WGS sequence"/>
</dbReference>
<name>A0A923RMF3_9FIRM</name>
<protein>
    <submittedName>
        <fullName evidence="1">Uncharacterized protein</fullName>
    </submittedName>
</protein>
<accession>A0A923RMF3</accession>
<organism evidence="1 2">
    <name type="scientific">Anaerosacchariphilus hominis</name>
    <dbReference type="NCBI Taxonomy" id="2763017"/>
    <lineage>
        <taxon>Bacteria</taxon>
        <taxon>Bacillati</taxon>
        <taxon>Bacillota</taxon>
        <taxon>Clostridia</taxon>
        <taxon>Lachnospirales</taxon>
        <taxon>Lachnospiraceae</taxon>
        <taxon>Anaerosacchariphilus</taxon>
    </lineage>
</organism>
<proteinExistence type="predicted"/>
<dbReference type="AlphaFoldDB" id="A0A923RMF3"/>
<dbReference type="EMBL" id="JACOOR010000001">
    <property type="protein sequence ID" value="MBC5658360.1"/>
    <property type="molecule type" value="Genomic_DNA"/>
</dbReference>
<dbReference type="RefSeq" id="WP_003501931.1">
    <property type="nucleotide sequence ID" value="NZ_JACOOR010000001.1"/>
</dbReference>
<sequence length="107" mass="12128">MIKNLNQLRRTLREGTQLEILDHCRPECIGQIRNITLVNTQGFYSTVANQPDASANRGNGGRGPILWWGRAAHWQFADGVCSVFDSEQKHTEEELVMSFRVLEKEAA</sequence>
<keyword evidence="2" id="KW-1185">Reference proteome</keyword>
<evidence type="ECO:0000313" key="2">
    <source>
        <dbReference type="Proteomes" id="UP000649345"/>
    </source>
</evidence>
<evidence type="ECO:0000313" key="1">
    <source>
        <dbReference type="EMBL" id="MBC5658360.1"/>
    </source>
</evidence>
<reference evidence="1" key="1">
    <citation type="submission" date="2020-08" db="EMBL/GenBank/DDBJ databases">
        <title>Genome public.</title>
        <authorList>
            <person name="Liu C."/>
            <person name="Sun Q."/>
        </authorList>
    </citation>
    <scope>NUCLEOTIDE SEQUENCE</scope>
    <source>
        <strain evidence="1">NSJ-68</strain>
    </source>
</reference>
<gene>
    <name evidence="1" type="ORF">H8S44_00985</name>
</gene>
<comment type="caution">
    <text evidence="1">The sequence shown here is derived from an EMBL/GenBank/DDBJ whole genome shotgun (WGS) entry which is preliminary data.</text>
</comment>